<evidence type="ECO:0000313" key="2">
    <source>
        <dbReference type="Proteomes" id="UP000006671"/>
    </source>
</evidence>
<accession>D2VZ92</accession>
<gene>
    <name evidence="1" type="ORF">NAEGRDRAFT_74409</name>
</gene>
<dbReference type="InterPro" id="IPR009003">
    <property type="entry name" value="Peptidase_S1_PA"/>
</dbReference>
<evidence type="ECO:0000313" key="1">
    <source>
        <dbReference type="EMBL" id="EFC37902.1"/>
    </source>
</evidence>
<dbReference type="InterPro" id="IPR043504">
    <property type="entry name" value="Peptidase_S1_PA_chymotrypsin"/>
</dbReference>
<dbReference type="AlphaFoldDB" id="D2VZ92"/>
<dbReference type="GeneID" id="8857836"/>
<name>D2VZ92_NAEGR</name>
<dbReference type="Gene3D" id="2.40.10.10">
    <property type="entry name" value="Trypsin-like serine proteases"/>
    <property type="match status" value="1"/>
</dbReference>
<organism evidence="2">
    <name type="scientific">Naegleria gruberi</name>
    <name type="common">Amoeba</name>
    <dbReference type="NCBI Taxonomy" id="5762"/>
    <lineage>
        <taxon>Eukaryota</taxon>
        <taxon>Discoba</taxon>
        <taxon>Heterolobosea</taxon>
        <taxon>Tetramitia</taxon>
        <taxon>Eutetramitia</taxon>
        <taxon>Vahlkampfiidae</taxon>
        <taxon>Naegleria</taxon>
    </lineage>
</organism>
<dbReference type="InParanoid" id="D2VZ92"/>
<sequence>MRFVRERLEVVTCYIPFSGEAVGDNTSQTFQKTPGKNHYPSNACFNVFWYQQPTWTPPICKYLIEYYDTLKSLPSASEGTSAVVRLSSTRKTGNNAFIRSSGSGFYILPNTIITNSHVEAELERIGGKITASSNAWSNNNSAILPTRIRTLHSGKTIKDSQLESFQATSHRYLDGLKNKIFYLLYNNYIRY</sequence>
<dbReference type="Proteomes" id="UP000006671">
    <property type="component" value="Unassembled WGS sequence"/>
</dbReference>
<protein>
    <submittedName>
        <fullName evidence="1">Predicted protein</fullName>
    </submittedName>
</protein>
<dbReference type="RefSeq" id="XP_002670646.1">
    <property type="nucleotide sequence ID" value="XM_002670600.1"/>
</dbReference>
<keyword evidence="2" id="KW-1185">Reference proteome</keyword>
<dbReference type="VEuPathDB" id="AmoebaDB:NAEGRDRAFT_74409"/>
<dbReference type="KEGG" id="ngr:NAEGRDRAFT_74409"/>
<reference evidence="1 2" key="1">
    <citation type="journal article" date="2010" name="Cell">
        <title>The genome of Naegleria gruberi illuminates early eukaryotic versatility.</title>
        <authorList>
            <person name="Fritz-Laylin L.K."/>
            <person name="Prochnik S.E."/>
            <person name="Ginger M.L."/>
            <person name="Dacks J.B."/>
            <person name="Carpenter M.L."/>
            <person name="Field M.C."/>
            <person name="Kuo A."/>
            <person name="Paredez A."/>
            <person name="Chapman J."/>
            <person name="Pham J."/>
            <person name="Shu S."/>
            <person name="Neupane R."/>
            <person name="Cipriano M."/>
            <person name="Mancuso J."/>
            <person name="Tu H."/>
            <person name="Salamov A."/>
            <person name="Lindquist E."/>
            <person name="Shapiro H."/>
            <person name="Lucas S."/>
            <person name="Grigoriev I.V."/>
            <person name="Cande W.Z."/>
            <person name="Fulton C."/>
            <person name="Rokhsar D.S."/>
            <person name="Dawson S.C."/>
        </authorList>
    </citation>
    <scope>NUCLEOTIDE SEQUENCE [LARGE SCALE GENOMIC DNA]</scope>
    <source>
        <strain evidence="1 2">NEG-M</strain>
    </source>
</reference>
<dbReference type="EMBL" id="GG738913">
    <property type="protein sequence ID" value="EFC37902.1"/>
    <property type="molecule type" value="Genomic_DNA"/>
</dbReference>
<dbReference type="SUPFAM" id="SSF50494">
    <property type="entry name" value="Trypsin-like serine proteases"/>
    <property type="match status" value="1"/>
</dbReference>
<proteinExistence type="predicted"/>